<evidence type="ECO:0000256" key="1">
    <source>
        <dbReference type="SAM" id="SignalP"/>
    </source>
</evidence>
<comment type="caution">
    <text evidence="2">The sequence shown here is derived from an EMBL/GenBank/DDBJ whole genome shotgun (WGS) entry which is preliminary data.</text>
</comment>
<name>A0ABT3GM19_9BACT</name>
<dbReference type="Proteomes" id="UP001320876">
    <property type="component" value="Unassembled WGS sequence"/>
</dbReference>
<gene>
    <name evidence="2" type="ORF">OKA05_18445</name>
</gene>
<feature type="signal peptide" evidence="1">
    <location>
        <begin position="1"/>
        <end position="24"/>
    </location>
</feature>
<keyword evidence="1" id="KW-0732">Signal</keyword>
<dbReference type="InterPro" id="IPR008557">
    <property type="entry name" value="PhoX"/>
</dbReference>
<dbReference type="EMBL" id="JAPDDT010000008">
    <property type="protein sequence ID" value="MCW1924552.1"/>
    <property type="molecule type" value="Genomic_DNA"/>
</dbReference>
<proteinExistence type="predicted"/>
<sequence length="506" mass="54013">MKSNSLRSRLALTAALLGTQAAFAGTDVWFTPLTQSAPVVPANSLGETSSPWVTPEGIHQKNILSLREVEDQILSPGQSVIRVPGQGTSASMFDMLAYDPTGQYLFIPHETPIGAGCTRISLYDNHAEVILAGDQKGANGDWSNDFGAFDPSRWTPNGTLFLAEEWSGEGRVIEILNPLAPAAEIESRELNSIPNVSHEGINFSEKFEDTIYFIDEYNSGSIYKFVMSKKGDYTKGQSFVLSVDAFLSSGGNPVANYNAGSNATAVREGMATWIPLTDKNGVPLPGISDPFVNGPTGPATLAGRKAADDAGGTPYGRPEDMAVGRATNGREMLYVAVTSENAVISIEILENRKGNSYTATGKAIVRVMANNSTPKNLGYAPTTGTISSPDNIALDSQGNVYVIEDAPNGSSTGGDIWFFRDKNSDGVAESVDHFMSIRVHGSEATGMIFNPANPLEFCVSVQHPTSTDLAVIPNGLGDAVWMFNLANIPNKGFVKNLEKGRTNTNQ</sequence>
<evidence type="ECO:0000313" key="3">
    <source>
        <dbReference type="Proteomes" id="UP001320876"/>
    </source>
</evidence>
<dbReference type="PANTHER" id="PTHR35399">
    <property type="entry name" value="SLR8030 PROTEIN"/>
    <property type="match status" value="1"/>
</dbReference>
<evidence type="ECO:0000313" key="2">
    <source>
        <dbReference type="EMBL" id="MCW1924552.1"/>
    </source>
</evidence>
<protein>
    <submittedName>
        <fullName evidence="2">DUF839 domain-containing protein</fullName>
    </submittedName>
</protein>
<dbReference type="Pfam" id="PF05787">
    <property type="entry name" value="PhoX"/>
    <property type="match status" value="1"/>
</dbReference>
<feature type="chain" id="PRO_5045485163" evidence="1">
    <location>
        <begin position="25"/>
        <end position="506"/>
    </location>
</feature>
<dbReference type="PANTHER" id="PTHR35399:SF2">
    <property type="entry name" value="DUF839 DOMAIN-CONTAINING PROTEIN"/>
    <property type="match status" value="1"/>
</dbReference>
<organism evidence="2 3">
    <name type="scientific">Luteolibacter arcticus</name>
    <dbReference type="NCBI Taxonomy" id="1581411"/>
    <lineage>
        <taxon>Bacteria</taxon>
        <taxon>Pseudomonadati</taxon>
        <taxon>Verrucomicrobiota</taxon>
        <taxon>Verrucomicrobiia</taxon>
        <taxon>Verrucomicrobiales</taxon>
        <taxon>Verrucomicrobiaceae</taxon>
        <taxon>Luteolibacter</taxon>
    </lineage>
</organism>
<reference evidence="2 3" key="1">
    <citation type="submission" date="2022-10" db="EMBL/GenBank/DDBJ databases">
        <title>Luteolibacter arcticus strain CCTCC AB 2014275, whole genome shotgun sequencing project.</title>
        <authorList>
            <person name="Zhao G."/>
            <person name="Shen L."/>
        </authorList>
    </citation>
    <scope>NUCLEOTIDE SEQUENCE [LARGE SCALE GENOMIC DNA]</scope>
    <source>
        <strain evidence="2 3">CCTCC AB 2014275</strain>
    </source>
</reference>
<keyword evidence="3" id="KW-1185">Reference proteome</keyword>
<dbReference type="SUPFAM" id="SSF75011">
    <property type="entry name" value="3-carboxy-cis,cis-mucoante lactonizing enzyme"/>
    <property type="match status" value="1"/>
</dbReference>
<accession>A0ABT3GM19</accession>